<evidence type="ECO:0000259" key="1">
    <source>
        <dbReference type="Pfam" id="PF04149"/>
    </source>
</evidence>
<dbReference type="EMBL" id="JBIRGQ010000004">
    <property type="protein sequence ID" value="MFH8547700.1"/>
    <property type="molecule type" value="Genomic_DNA"/>
</dbReference>
<comment type="caution">
    <text evidence="2">The sequence shown here is derived from an EMBL/GenBank/DDBJ whole genome shotgun (WGS) entry which is preliminary data.</text>
</comment>
<dbReference type="RefSeq" id="WP_397713982.1">
    <property type="nucleotide sequence ID" value="NZ_JBIRGN010000004.1"/>
</dbReference>
<protein>
    <submittedName>
        <fullName evidence="2">DUF397 domain-containing protein</fullName>
    </submittedName>
</protein>
<organism evidence="2 3">
    <name type="scientific">Streptomyces longisporoflavus</name>
    <dbReference type="NCBI Taxonomy" id="28044"/>
    <lineage>
        <taxon>Bacteria</taxon>
        <taxon>Bacillati</taxon>
        <taxon>Actinomycetota</taxon>
        <taxon>Actinomycetes</taxon>
        <taxon>Kitasatosporales</taxon>
        <taxon>Streptomycetaceae</taxon>
        <taxon>Streptomyces</taxon>
    </lineage>
</organism>
<dbReference type="Proteomes" id="UP001610818">
    <property type="component" value="Unassembled WGS sequence"/>
</dbReference>
<evidence type="ECO:0000313" key="3">
    <source>
        <dbReference type="Proteomes" id="UP001610818"/>
    </source>
</evidence>
<feature type="domain" description="DUF397" evidence="1">
    <location>
        <begin position="4"/>
        <end position="56"/>
    </location>
</feature>
<name>A0ABW7QTM8_9ACTN</name>
<accession>A0ABW7QTM8</accession>
<gene>
    <name evidence="2" type="ORF">ACH4F9_22100</name>
</gene>
<dbReference type="InterPro" id="IPR007278">
    <property type="entry name" value="DUF397"/>
</dbReference>
<keyword evidence="3" id="KW-1185">Reference proteome</keyword>
<dbReference type="Pfam" id="PF04149">
    <property type="entry name" value="DUF397"/>
    <property type="match status" value="1"/>
</dbReference>
<reference evidence="2 3" key="1">
    <citation type="submission" date="2024-10" db="EMBL/GenBank/DDBJ databases">
        <title>The Natural Products Discovery Center: Release of the First 8490 Sequenced Strains for Exploring Actinobacteria Biosynthetic Diversity.</title>
        <authorList>
            <person name="Kalkreuter E."/>
            <person name="Kautsar S.A."/>
            <person name="Yang D."/>
            <person name="Bader C.D."/>
            <person name="Teijaro C.N."/>
            <person name="Fluegel L."/>
            <person name="Davis C.M."/>
            <person name="Simpson J.R."/>
            <person name="Lauterbach L."/>
            <person name="Steele A.D."/>
            <person name="Gui C."/>
            <person name="Meng S."/>
            <person name="Li G."/>
            <person name="Viehrig K."/>
            <person name="Ye F."/>
            <person name="Su P."/>
            <person name="Kiefer A.F."/>
            <person name="Nichols A."/>
            <person name="Cepeda A.J."/>
            <person name="Yan W."/>
            <person name="Fan B."/>
            <person name="Jiang Y."/>
            <person name="Adhikari A."/>
            <person name="Zheng C.-J."/>
            <person name="Schuster L."/>
            <person name="Cowan T.M."/>
            <person name="Smanski M.J."/>
            <person name="Chevrette M.G."/>
            <person name="De Carvalho L.P.S."/>
            <person name="Shen B."/>
        </authorList>
    </citation>
    <scope>NUCLEOTIDE SEQUENCE [LARGE SCALE GENOMIC DNA]</scope>
    <source>
        <strain evidence="2 3">NPDC017990</strain>
    </source>
</reference>
<sequence length="65" mass="6834">MSALNWQKSSYSSEGSNCVELAAASDSTLRLRESDDPTAIVTLRAPALSSLLGAIRQGALEAHKS</sequence>
<proteinExistence type="predicted"/>
<evidence type="ECO:0000313" key="2">
    <source>
        <dbReference type="EMBL" id="MFH8547700.1"/>
    </source>
</evidence>